<dbReference type="PANTHER" id="PTHR21027">
    <property type="entry name" value="TRNA-SPLICING ENDONUCLEASE SUBUNIT SEN54"/>
    <property type="match status" value="1"/>
</dbReference>
<evidence type="ECO:0000259" key="4">
    <source>
        <dbReference type="Pfam" id="PF12928"/>
    </source>
</evidence>
<accession>S7RF31</accession>
<dbReference type="GeneID" id="19304721"/>
<evidence type="ECO:0000256" key="3">
    <source>
        <dbReference type="SAM" id="MobiDB-lite"/>
    </source>
</evidence>
<dbReference type="Proteomes" id="UP000030669">
    <property type="component" value="Unassembled WGS sequence"/>
</dbReference>
<evidence type="ECO:0000256" key="2">
    <source>
        <dbReference type="ARBA" id="ARBA00022694"/>
    </source>
</evidence>
<proteinExistence type="inferred from homology"/>
<feature type="region of interest" description="Disordered" evidence="3">
    <location>
        <begin position="365"/>
        <end position="386"/>
    </location>
</feature>
<reference evidence="5 6" key="1">
    <citation type="journal article" date="2012" name="Science">
        <title>The Paleozoic origin of enzymatic lignin decomposition reconstructed from 31 fungal genomes.</title>
        <authorList>
            <person name="Floudas D."/>
            <person name="Binder M."/>
            <person name="Riley R."/>
            <person name="Barry K."/>
            <person name="Blanchette R.A."/>
            <person name="Henrissat B."/>
            <person name="Martinez A.T."/>
            <person name="Otillar R."/>
            <person name="Spatafora J.W."/>
            <person name="Yadav J.S."/>
            <person name="Aerts A."/>
            <person name="Benoit I."/>
            <person name="Boyd A."/>
            <person name="Carlson A."/>
            <person name="Copeland A."/>
            <person name="Coutinho P.M."/>
            <person name="de Vries R.P."/>
            <person name="Ferreira P."/>
            <person name="Findley K."/>
            <person name="Foster B."/>
            <person name="Gaskell J."/>
            <person name="Glotzer D."/>
            <person name="Gorecki P."/>
            <person name="Heitman J."/>
            <person name="Hesse C."/>
            <person name="Hori C."/>
            <person name="Igarashi K."/>
            <person name="Jurgens J.A."/>
            <person name="Kallen N."/>
            <person name="Kersten P."/>
            <person name="Kohler A."/>
            <person name="Kuees U."/>
            <person name="Kumar T.K.A."/>
            <person name="Kuo A."/>
            <person name="LaButti K."/>
            <person name="Larrondo L.F."/>
            <person name="Lindquist E."/>
            <person name="Ling A."/>
            <person name="Lombard V."/>
            <person name="Lucas S."/>
            <person name="Lundell T."/>
            <person name="Martin R."/>
            <person name="McLaughlin D.J."/>
            <person name="Morgenstern I."/>
            <person name="Morin E."/>
            <person name="Murat C."/>
            <person name="Nagy L.G."/>
            <person name="Nolan M."/>
            <person name="Ohm R.A."/>
            <person name="Patyshakuliyeva A."/>
            <person name="Rokas A."/>
            <person name="Ruiz-Duenas F.J."/>
            <person name="Sabat G."/>
            <person name="Salamov A."/>
            <person name="Samejima M."/>
            <person name="Schmutz J."/>
            <person name="Slot J.C."/>
            <person name="St John F."/>
            <person name="Stenlid J."/>
            <person name="Sun H."/>
            <person name="Sun S."/>
            <person name="Syed K."/>
            <person name="Tsang A."/>
            <person name="Wiebenga A."/>
            <person name="Young D."/>
            <person name="Pisabarro A."/>
            <person name="Eastwood D.C."/>
            <person name="Martin F."/>
            <person name="Cullen D."/>
            <person name="Grigoriev I.V."/>
            <person name="Hibbett D.S."/>
        </authorList>
    </citation>
    <scope>NUCLEOTIDE SEQUENCE [LARGE SCALE GENOMIC DNA]</scope>
    <source>
        <strain evidence="5 6">ATCC 11539</strain>
    </source>
</reference>
<dbReference type="InterPro" id="IPR024336">
    <property type="entry name" value="tRNA_splic_suSen54_N"/>
</dbReference>
<evidence type="ECO:0000313" key="6">
    <source>
        <dbReference type="Proteomes" id="UP000030669"/>
    </source>
</evidence>
<dbReference type="RefSeq" id="XP_007870530.1">
    <property type="nucleotide sequence ID" value="XM_007872339.1"/>
</dbReference>
<name>S7RF31_GLOTA</name>
<feature type="compositionally biased region" description="Acidic residues" evidence="3">
    <location>
        <begin position="19"/>
        <end position="32"/>
    </location>
</feature>
<dbReference type="GO" id="GO:0000379">
    <property type="term" value="P:tRNA-type intron splice site recognition and cleavage"/>
    <property type="evidence" value="ECO:0007669"/>
    <property type="project" value="TreeGrafter"/>
</dbReference>
<dbReference type="STRING" id="670483.S7RF31"/>
<dbReference type="OMA" id="MYMRLRH"/>
<dbReference type="eggNOG" id="KOG4772">
    <property type="taxonomic scope" value="Eukaryota"/>
</dbReference>
<comment type="similarity">
    <text evidence="1">Belongs to the SEN54 family.</text>
</comment>
<dbReference type="PANTHER" id="PTHR21027:SF1">
    <property type="entry name" value="TRNA-SPLICING ENDONUCLEASE SUBUNIT SEN54"/>
    <property type="match status" value="1"/>
</dbReference>
<dbReference type="KEGG" id="gtr:GLOTRDRAFT_141228"/>
<dbReference type="GO" id="GO:0000214">
    <property type="term" value="C:tRNA-intron endonuclease complex"/>
    <property type="evidence" value="ECO:0007669"/>
    <property type="project" value="TreeGrafter"/>
</dbReference>
<keyword evidence="6" id="KW-1185">Reference proteome</keyword>
<evidence type="ECO:0000313" key="5">
    <source>
        <dbReference type="EMBL" id="EPQ51094.1"/>
    </source>
</evidence>
<feature type="domain" description="tRNA-splicing endonuclease subunit Sen54 N-terminal" evidence="4">
    <location>
        <begin position="82"/>
        <end position="159"/>
    </location>
</feature>
<dbReference type="InterPro" id="IPR024337">
    <property type="entry name" value="tRNA_splic_suSen54"/>
</dbReference>
<dbReference type="OrthoDB" id="408683at2759"/>
<evidence type="ECO:0000256" key="1">
    <source>
        <dbReference type="ARBA" id="ARBA00005736"/>
    </source>
</evidence>
<gene>
    <name evidence="5" type="ORF">GLOTRDRAFT_141228</name>
</gene>
<sequence>MDDSLERPNILPPPASNEAQDDGQSSEEEDGGPDWTKLPSSSGPNAARPVIPKRGEKDYEPKAGGGSGLQLHFLDRARTAMFGALGANRGVNNKSMSYGLWYPQLARAHVTVAKGIHFTSMGHFVQRASADSQTKLQKRLELLPEEALYLVERGALWCWKQVDVVSESVDATDPDGRGPPMSVQQAYAEMIGTQDLTLEKYQVFAYLKRLGYIVTRAEPPSPSYPVPPPLQSSTPRSVLNTLQSIWSGVCRRLRALIGGSIDWWRPLYLDGWLYHYTNYPSLFKSMRFIHSGHSTPLHLTSKPASAPRSPYHIFYHLYKPSTPFRKTSPPPPDFYVVVVDARNTPMPSLHELAALYDELPDVPPPLPRQRLQPVPDKPAGVPSTTPQSLSTLQQILHSVLPFLSRAPAEPPIKPRKPHPFMALKAGKKMVVMAAVDNGIISFFRFGQGAFDEWPMV</sequence>
<dbReference type="Pfam" id="PF12928">
    <property type="entry name" value="tRNA_int_end_N2"/>
    <property type="match status" value="1"/>
</dbReference>
<dbReference type="EMBL" id="KB469312">
    <property type="protein sequence ID" value="EPQ51094.1"/>
    <property type="molecule type" value="Genomic_DNA"/>
</dbReference>
<organism evidence="5 6">
    <name type="scientific">Gloeophyllum trabeum (strain ATCC 11539 / FP-39264 / Madison 617)</name>
    <name type="common">Brown rot fungus</name>
    <dbReference type="NCBI Taxonomy" id="670483"/>
    <lineage>
        <taxon>Eukaryota</taxon>
        <taxon>Fungi</taxon>
        <taxon>Dikarya</taxon>
        <taxon>Basidiomycota</taxon>
        <taxon>Agaricomycotina</taxon>
        <taxon>Agaricomycetes</taxon>
        <taxon>Gloeophyllales</taxon>
        <taxon>Gloeophyllaceae</taxon>
        <taxon>Gloeophyllum</taxon>
    </lineage>
</organism>
<keyword evidence="2" id="KW-0819">tRNA processing</keyword>
<dbReference type="HOGENOM" id="CLU_028449_0_0_1"/>
<dbReference type="AlphaFoldDB" id="S7RF31"/>
<feature type="region of interest" description="Disordered" evidence="3">
    <location>
        <begin position="1"/>
        <end position="66"/>
    </location>
</feature>
<protein>
    <recommendedName>
        <fullName evidence="4">tRNA-splicing endonuclease subunit Sen54 N-terminal domain-containing protein</fullName>
    </recommendedName>
</protein>